<dbReference type="Gene3D" id="3.50.50.60">
    <property type="entry name" value="FAD/NAD(P)-binding domain"/>
    <property type="match status" value="2"/>
</dbReference>
<proteinExistence type="inferred from homology"/>
<dbReference type="InterPro" id="IPR014105">
    <property type="entry name" value="Carotenoid/retinoid_OxRdtase"/>
</dbReference>
<feature type="domain" description="Amine oxidase" evidence="6">
    <location>
        <begin position="22"/>
        <end position="496"/>
    </location>
</feature>
<dbReference type="PANTHER" id="PTHR43734:SF1">
    <property type="entry name" value="PHYTOENE DESATURASE"/>
    <property type="match status" value="1"/>
</dbReference>
<evidence type="ECO:0000313" key="7">
    <source>
        <dbReference type="EMBL" id="WAC15124.1"/>
    </source>
</evidence>
<comment type="similarity">
    <text evidence="2 5">Belongs to the carotenoid/retinoid oxidoreductase family.</text>
</comment>
<dbReference type="GO" id="GO:0016491">
    <property type="term" value="F:oxidoreductase activity"/>
    <property type="evidence" value="ECO:0007669"/>
    <property type="project" value="UniProtKB-KW"/>
</dbReference>
<comment type="pathway">
    <text evidence="1 5">Carotenoid biosynthesis.</text>
</comment>
<dbReference type="KEGG" id="dpf:ON006_14385"/>
<dbReference type="Proteomes" id="UP001164653">
    <property type="component" value="Chromosome"/>
</dbReference>
<dbReference type="PANTHER" id="PTHR43734">
    <property type="entry name" value="PHYTOENE DESATURASE"/>
    <property type="match status" value="1"/>
</dbReference>
<evidence type="ECO:0000256" key="2">
    <source>
        <dbReference type="ARBA" id="ARBA00006046"/>
    </source>
</evidence>
<keyword evidence="4 5" id="KW-0560">Oxidoreductase</keyword>
<dbReference type="EC" id="1.-.-.-" evidence="7"/>
<sequence>MQNNASGILSKSSNVTVIGSGFAGMAASAILALHGQQVTVLEKNMETGGRARTFSEGGFTFDMGPSWYWMPDVYDSFYDLFGKTTADFYELKQLDPGFAVIFGENEVMDIPADFDGICTLFEAIESGSAQRLRKFIAEGEFKYLVGMQDMVYKPGHSATEFFSFKLFRDALRLQLFTSFSKHVRRYFKDPRLLALIEFPVLFLGAMPKDTPALYSLMNFSGLKQGTFYPMGGFGKVATAFRTIAENAGVNFVTSQNVDKLEIEAGHITRVYSAGRATRVDAVVGSADYQHIESSLLEPAYRSYPDSYWQSRTFAPSCLIFYLGINKKIAALQHHNLFFDEDFEQHAIEIYKTKKWPAKPLFYVCCPSKTDPSVAPEGSENLFILMPIAIDLDDPEEIREKYYNTLIDRLERFTKASIRDHVVYKKSYSVSDFIVDYNAYKGNAYGLANTLMQTAIFKPKLKSKKVGNLFYAGQLTVPGPGVPPSIISGRIAANEVLKFLKDKS</sequence>
<evidence type="ECO:0000256" key="5">
    <source>
        <dbReference type="RuleBase" id="RU362075"/>
    </source>
</evidence>
<dbReference type="Pfam" id="PF01593">
    <property type="entry name" value="Amino_oxidase"/>
    <property type="match status" value="1"/>
</dbReference>
<dbReference type="InterPro" id="IPR036188">
    <property type="entry name" value="FAD/NAD-bd_sf"/>
</dbReference>
<keyword evidence="8" id="KW-1185">Reference proteome</keyword>
<evidence type="ECO:0000313" key="8">
    <source>
        <dbReference type="Proteomes" id="UP001164653"/>
    </source>
</evidence>
<evidence type="ECO:0000256" key="4">
    <source>
        <dbReference type="ARBA" id="ARBA00023002"/>
    </source>
</evidence>
<dbReference type="GO" id="GO:0016117">
    <property type="term" value="P:carotenoid biosynthetic process"/>
    <property type="evidence" value="ECO:0007669"/>
    <property type="project" value="UniProtKB-KW"/>
</dbReference>
<dbReference type="InterPro" id="IPR002937">
    <property type="entry name" value="Amino_oxidase"/>
</dbReference>
<gene>
    <name evidence="7" type="primary">crtI</name>
    <name evidence="7" type="ORF">ON006_14385</name>
</gene>
<name>A0A9E8NE74_9BACT</name>
<reference evidence="7" key="1">
    <citation type="submission" date="2022-11" db="EMBL/GenBank/DDBJ databases">
        <title>Dyadobacter pollutisoli sp. nov., isolated from plastic dumped soil.</title>
        <authorList>
            <person name="Kim J.M."/>
            <person name="Kim K.R."/>
            <person name="Lee J.K."/>
            <person name="Hao L."/>
            <person name="Jeon C.O."/>
        </authorList>
    </citation>
    <scope>NUCLEOTIDE SEQUENCE</scope>
    <source>
        <strain evidence="7">U1</strain>
    </source>
</reference>
<dbReference type="SUPFAM" id="SSF51905">
    <property type="entry name" value="FAD/NAD(P)-binding domain"/>
    <property type="match status" value="1"/>
</dbReference>
<protein>
    <submittedName>
        <fullName evidence="7">Phytoene desaturase family protein</fullName>
        <ecNumber evidence="7">1.-.-.-</ecNumber>
    </submittedName>
</protein>
<evidence type="ECO:0000256" key="3">
    <source>
        <dbReference type="ARBA" id="ARBA00022746"/>
    </source>
</evidence>
<keyword evidence="3 5" id="KW-0125">Carotenoid biosynthesis</keyword>
<dbReference type="NCBIfam" id="TIGR02734">
    <property type="entry name" value="crtI_fam"/>
    <property type="match status" value="1"/>
</dbReference>
<evidence type="ECO:0000256" key="1">
    <source>
        <dbReference type="ARBA" id="ARBA00004829"/>
    </source>
</evidence>
<dbReference type="AlphaFoldDB" id="A0A9E8NE74"/>
<organism evidence="7 8">
    <name type="scientific">Dyadobacter pollutisoli</name>
    <dbReference type="NCBI Taxonomy" id="2910158"/>
    <lineage>
        <taxon>Bacteria</taxon>
        <taxon>Pseudomonadati</taxon>
        <taxon>Bacteroidota</taxon>
        <taxon>Cytophagia</taxon>
        <taxon>Cytophagales</taxon>
        <taxon>Spirosomataceae</taxon>
        <taxon>Dyadobacter</taxon>
    </lineage>
</organism>
<accession>A0A9E8NE74</accession>
<evidence type="ECO:0000259" key="6">
    <source>
        <dbReference type="Pfam" id="PF01593"/>
    </source>
</evidence>
<dbReference type="RefSeq" id="WP_244820489.1">
    <property type="nucleotide sequence ID" value="NZ_CP112998.1"/>
</dbReference>
<dbReference type="EMBL" id="CP112998">
    <property type="protein sequence ID" value="WAC15124.1"/>
    <property type="molecule type" value="Genomic_DNA"/>
</dbReference>